<dbReference type="CDD" id="cd08506">
    <property type="entry name" value="PBP2_clavulanate_OppA2"/>
    <property type="match status" value="1"/>
</dbReference>
<feature type="region of interest" description="Disordered" evidence="1">
    <location>
        <begin position="391"/>
        <end position="413"/>
    </location>
</feature>
<dbReference type="PANTHER" id="PTHR30290:SF83">
    <property type="entry name" value="ABC TRANSPORTER SUBSTRATE-BINDING PROTEIN"/>
    <property type="match status" value="1"/>
</dbReference>
<comment type="caution">
    <text evidence="4">The sequence shown here is derived from an EMBL/GenBank/DDBJ whole genome shotgun (WGS) entry which is preliminary data.</text>
</comment>
<keyword evidence="5" id="KW-1185">Reference proteome</keyword>
<name>A0A4R8A2G4_9ACTN</name>
<dbReference type="AlphaFoldDB" id="A0A4R8A2G4"/>
<dbReference type="GO" id="GO:0042597">
    <property type="term" value="C:periplasmic space"/>
    <property type="evidence" value="ECO:0007669"/>
    <property type="project" value="UniProtKB-ARBA"/>
</dbReference>
<dbReference type="InterPro" id="IPR030678">
    <property type="entry name" value="Peptide/Ni-bd"/>
</dbReference>
<organism evidence="4 5">
    <name type="scientific">Kribbella kalugense</name>
    <dbReference type="NCBI Taxonomy" id="2512221"/>
    <lineage>
        <taxon>Bacteria</taxon>
        <taxon>Bacillati</taxon>
        <taxon>Actinomycetota</taxon>
        <taxon>Actinomycetes</taxon>
        <taxon>Propionibacteriales</taxon>
        <taxon>Kribbellaceae</taxon>
        <taxon>Kribbella</taxon>
    </lineage>
</organism>
<feature type="chain" id="PRO_5039341614" evidence="2">
    <location>
        <begin position="21"/>
        <end position="590"/>
    </location>
</feature>
<feature type="compositionally biased region" description="Basic and acidic residues" evidence="1">
    <location>
        <begin position="404"/>
        <end position="413"/>
    </location>
</feature>
<dbReference type="Proteomes" id="UP000295447">
    <property type="component" value="Unassembled WGS sequence"/>
</dbReference>
<dbReference type="Pfam" id="PF00496">
    <property type="entry name" value="SBP_bac_5"/>
    <property type="match status" value="1"/>
</dbReference>
<dbReference type="PANTHER" id="PTHR30290">
    <property type="entry name" value="PERIPLASMIC BINDING COMPONENT OF ABC TRANSPORTER"/>
    <property type="match status" value="1"/>
</dbReference>
<evidence type="ECO:0000256" key="1">
    <source>
        <dbReference type="SAM" id="MobiDB-lite"/>
    </source>
</evidence>
<dbReference type="OrthoDB" id="9796817at2"/>
<evidence type="ECO:0000313" key="5">
    <source>
        <dbReference type="Proteomes" id="UP000295447"/>
    </source>
</evidence>
<dbReference type="EMBL" id="SODF01000001">
    <property type="protein sequence ID" value="TDW24632.1"/>
    <property type="molecule type" value="Genomic_DNA"/>
</dbReference>
<dbReference type="GO" id="GO:0043190">
    <property type="term" value="C:ATP-binding cassette (ABC) transporter complex"/>
    <property type="evidence" value="ECO:0007669"/>
    <property type="project" value="InterPro"/>
</dbReference>
<feature type="domain" description="Solute-binding protein family 5" evidence="3">
    <location>
        <begin position="103"/>
        <end position="502"/>
    </location>
</feature>
<dbReference type="InterPro" id="IPR039424">
    <property type="entry name" value="SBP_5"/>
</dbReference>
<dbReference type="GO" id="GO:0015833">
    <property type="term" value="P:peptide transport"/>
    <property type="evidence" value="ECO:0007669"/>
    <property type="project" value="TreeGrafter"/>
</dbReference>
<evidence type="ECO:0000313" key="4">
    <source>
        <dbReference type="EMBL" id="TDW24632.1"/>
    </source>
</evidence>
<proteinExistence type="predicted"/>
<dbReference type="Gene3D" id="3.40.190.10">
    <property type="entry name" value="Periplasmic binding protein-like II"/>
    <property type="match status" value="1"/>
</dbReference>
<protein>
    <submittedName>
        <fullName evidence="4">Peptide/nickel transport system substrate-binding protein</fullName>
    </submittedName>
</protein>
<dbReference type="RefSeq" id="WP_134119783.1">
    <property type="nucleotide sequence ID" value="NZ_SODF01000001.1"/>
</dbReference>
<feature type="signal peptide" evidence="2">
    <location>
        <begin position="1"/>
        <end position="20"/>
    </location>
</feature>
<gene>
    <name evidence="4" type="ORF">EV650_3512</name>
</gene>
<evidence type="ECO:0000256" key="2">
    <source>
        <dbReference type="SAM" id="SignalP"/>
    </source>
</evidence>
<accession>A0A4R8A2G4</accession>
<reference evidence="4 5" key="1">
    <citation type="submission" date="2019-03" db="EMBL/GenBank/DDBJ databases">
        <title>Genomic Encyclopedia of Type Strains, Phase III (KMG-III): the genomes of soil and plant-associated and newly described type strains.</title>
        <authorList>
            <person name="Whitman W."/>
        </authorList>
    </citation>
    <scope>NUCLEOTIDE SEQUENCE [LARGE SCALE GENOMIC DNA]</scope>
    <source>
        <strain evidence="4 5">VKM Ac-2570</strain>
    </source>
</reference>
<dbReference type="InterPro" id="IPR000914">
    <property type="entry name" value="SBP_5_dom"/>
</dbReference>
<dbReference type="GO" id="GO:1904680">
    <property type="term" value="F:peptide transmembrane transporter activity"/>
    <property type="evidence" value="ECO:0007669"/>
    <property type="project" value="TreeGrafter"/>
</dbReference>
<dbReference type="SUPFAM" id="SSF53850">
    <property type="entry name" value="Periplasmic binding protein-like II"/>
    <property type="match status" value="1"/>
</dbReference>
<dbReference type="Gene3D" id="3.10.105.10">
    <property type="entry name" value="Dipeptide-binding Protein, Domain 3"/>
    <property type="match status" value="1"/>
</dbReference>
<keyword evidence="2" id="KW-0732">Signal</keyword>
<dbReference type="PROSITE" id="PS51257">
    <property type="entry name" value="PROKAR_LIPOPROTEIN"/>
    <property type="match status" value="1"/>
</dbReference>
<evidence type="ECO:0000259" key="3">
    <source>
        <dbReference type="Pfam" id="PF00496"/>
    </source>
</evidence>
<dbReference type="PIRSF" id="PIRSF002741">
    <property type="entry name" value="MppA"/>
    <property type="match status" value="1"/>
</dbReference>
<sequence>MTKRSRAALLGSVLAVLALAACSSSGDGKTSAPEGYNAALQGVVNPSQQPGGTLRVGTSASCDNFDPATTYGGSCWFLQRLLSRNLVSFGRTGQGAPPGNGNKLQPDLADSLGQANADKTVWTYKLRDGLKFSTGAPITSADVKYGFERMYATDVITGGPQGYYLCLLDKCDKDGTPTYKGPYKDPKGGLSSIATPDAKTIVFTLTKPFGDWDYLMALPAAVPVPQKSDKGSQYGAGTNLVSSGPYVLKTVKPKQSVLLTRNPNWDRAGDPIRSALPDSIAVTVLSNADDLDTRMRTGALDVSLDGGVQTTFQSQILKDQSLKAQADNPVLKSVSMLILYPSDPVLTNVHCRRAVAYALDKRDIVIQFGGTNGADFATTMMPPGLPGYDAKANPYPSGEDSTGDLDKAKSELSDCGKPQGFSTSMGFSNYGTDPAVFASVQNALKRVGITLTPKQLDASTYYNTLSTPAAVKGQRIGIGLMGWIPDYPSGNGFLTLLVDPARYTGTTSSTNFVGVNDPAINALVKKAATAAADQLPAIYREMDKATMDTAYYLPLTYAKATLFRSATLTNVDLTGDQSNYDLANIGVKGQ</sequence>